<evidence type="ECO:0000313" key="2">
    <source>
        <dbReference type="Proteomes" id="UP000530268"/>
    </source>
</evidence>
<dbReference type="Proteomes" id="UP000530268">
    <property type="component" value="Unassembled WGS sequence"/>
</dbReference>
<sequence>MRLFVIGAAVVLACVVLVSRQFSSSAATEVKGTASELRAAVAGALQGAGASQGKDKSDEIEPEVEVVIDSAAVPETIPAAGGAEQTDPDTQDWQSAAASNDPMHVVAYLSGNPAGKYRDEALALLAELLANDEITRNSPELLVTQPSAVDFGGALNAATLEVLLTSSPKYPPIEGLRAELWENKSCKNCHNWDIESLCTQATFYQKPSFDPKTESPHPFGVDFRVSLRDWSVKGCQ</sequence>
<keyword evidence="2" id="KW-1185">Reference proteome</keyword>
<dbReference type="AlphaFoldDB" id="A0A7W6E279"/>
<dbReference type="EMBL" id="JACIEI010000002">
    <property type="protein sequence ID" value="MBB3993397.1"/>
    <property type="molecule type" value="Genomic_DNA"/>
</dbReference>
<accession>A0A7W6E279</accession>
<reference evidence="1 2" key="1">
    <citation type="submission" date="2020-08" db="EMBL/GenBank/DDBJ databases">
        <title>Genomic Encyclopedia of Type Strains, Phase IV (KMG-IV): sequencing the most valuable type-strain genomes for metagenomic binning, comparative biology and taxonomic classification.</title>
        <authorList>
            <person name="Goeker M."/>
        </authorList>
    </citation>
    <scope>NUCLEOTIDE SEQUENCE [LARGE SCALE GENOMIC DNA]</scope>
    <source>
        <strain evidence="1 2">DSM 102234</strain>
    </source>
</reference>
<proteinExistence type="predicted"/>
<comment type="caution">
    <text evidence="1">The sequence shown here is derived from an EMBL/GenBank/DDBJ whole genome shotgun (WGS) entry which is preliminary data.</text>
</comment>
<dbReference type="RefSeq" id="WP_184563428.1">
    <property type="nucleotide sequence ID" value="NZ_JACIEI010000002.1"/>
</dbReference>
<gene>
    <name evidence="1" type="ORF">GGR95_001025</name>
</gene>
<evidence type="ECO:0000313" key="1">
    <source>
        <dbReference type="EMBL" id="MBB3993397.1"/>
    </source>
</evidence>
<organism evidence="1 2">
    <name type="scientific">Sulfitobacter undariae</name>
    <dbReference type="NCBI Taxonomy" id="1563671"/>
    <lineage>
        <taxon>Bacteria</taxon>
        <taxon>Pseudomonadati</taxon>
        <taxon>Pseudomonadota</taxon>
        <taxon>Alphaproteobacteria</taxon>
        <taxon>Rhodobacterales</taxon>
        <taxon>Roseobacteraceae</taxon>
        <taxon>Sulfitobacter</taxon>
    </lineage>
</organism>
<name>A0A7W6E279_9RHOB</name>
<protein>
    <submittedName>
        <fullName evidence="1">Uncharacterized protein</fullName>
    </submittedName>
</protein>